<evidence type="ECO:0000313" key="2">
    <source>
        <dbReference type="EMBL" id="OGZ76586.1"/>
    </source>
</evidence>
<organism evidence="2 3">
    <name type="scientific">Candidatus Staskawiczbacteria bacterium RIFCSPLOWO2_12_FULL_37_15</name>
    <dbReference type="NCBI Taxonomy" id="1802218"/>
    <lineage>
        <taxon>Bacteria</taxon>
        <taxon>Candidatus Staskawicziibacteriota</taxon>
    </lineage>
</organism>
<keyword evidence="1" id="KW-1133">Transmembrane helix</keyword>
<dbReference type="Proteomes" id="UP000178632">
    <property type="component" value="Unassembled WGS sequence"/>
</dbReference>
<keyword evidence="1" id="KW-0812">Transmembrane</keyword>
<comment type="caution">
    <text evidence="2">The sequence shown here is derived from an EMBL/GenBank/DDBJ whole genome shotgun (WGS) entry which is preliminary data.</text>
</comment>
<evidence type="ECO:0000256" key="1">
    <source>
        <dbReference type="SAM" id="Phobius"/>
    </source>
</evidence>
<dbReference type="AlphaFoldDB" id="A0A1G2IP61"/>
<gene>
    <name evidence="2" type="ORF">A3G45_01795</name>
</gene>
<accession>A0A1G2IP61</accession>
<dbReference type="EMBL" id="MHPE01000030">
    <property type="protein sequence ID" value="OGZ76586.1"/>
    <property type="molecule type" value="Genomic_DNA"/>
</dbReference>
<feature type="transmembrane region" description="Helical" evidence="1">
    <location>
        <begin position="6"/>
        <end position="23"/>
    </location>
</feature>
<sequence>MNKKIIIPVVAIGIIAVAAVIAFNKTNQAAKNGVAANNTQNNNVAETAEVVAENKESAVKEFSITSFYDNTGIWFSLKEIIVNKGDIVRIKVTNIKGTHDFTLDEYGIKKMTALNEEVVIEFTADRVGEFIYYCSVPGHRQKGQWGTLTVTE</sequence>
<evidence type="ECO:0000313" key="3">
    <source>
        <dbReference type="Proteomes" id="UP000178632"/>
    </source>
</evidence>
<keyword evidence="1" id="KW-0472">Membrane</keyword>
<dbReference type="InterPro" id="IPR008972">
    <property type="entry name" value="Cupredoxin"/>
</dbReference>
<protein>
    <recommendedName>
        <fullName evidence="4">EfeO-type cupredoxin-like domain-containing protein</fullName>
    </recommendedName>
</protein>
<dbReference type="Gene3D" id="2.60.40.420">
    <property type="entry name" value="Cupredoxins - blue copper proteins"/>
    <property type="match status" value="1"/>
</dbReference>
<evidence type="ECO:0008006" key="4">
    <source>
        <dbReference type="Google" id="ProtNLM"/>
    </source>
</evidence>
<name>A0A1G2IP61_9BACT</name>
<reference evidence="2 3" key="1">
    <citation type="journal article" date="2016" name="Nat. Commun.">
        <title>Thousands of microbial genomes shed light on interconnected biogeochemical processes in an aquifer system.</title>
        <authorList>
            <person name="Anantharaman K."/>
            <person name="Brown C.T."/>
            <person name="Hug L.A."/>
            <person name="Sharon I."/>
            <person name="Castelle C.J."/>
            <person name="Probst A.J."/>
            <person name="Thomas B.C."/>
            <person name="Singh A."/>
            <person name="Wilkins M.J."/>
            <person name="Karaoz U."/>
            <person name="Brodie E.L."/>
            <person name="Williams K.H."/>
            <person name="Hubbard S.S."/>
            <person name="Banfield J.F."/>
        </authorList>
    </citation>
    <scope>NUCLEOTIDE SEQUENCE [LARGE SCALE GENOMIC DNA]</scope>
</reference>
<dbReference type="SUPFAM" id="SSF49503">
    <property type="entry name" value="Cupredoxins"/>
    <property type="match status" value="1"/>
</dbReference>
<proteinExistence type="predicted"/>